<protein>
    <submittedName>
        <fullName evidence="2">Uncharacterized protein</fullName>
    </submittedName>
</protein>
<dbReference type="Proteomes" id="UP000295680">
    <property type="component" value="Unassembled WGS sequence"/>
</dbReference>
<feature type="transmembrane region" description="Helical" evidence="1">
    <location>
        <begin position="35"/>
        <end position="55"/>
    </location>
</feature>
<comment type="caution">
    <text evidence="2">The sequence shown here is derived from an EMBL/GenBank/DDBJ whole genome shotgun (WGS) entry which is preliminary data.</text>
</comment>
<dbReference type="AlphaFoldDB" id="A0A4R2IPV7"/>
<name>A0A4R2IPV7_9PSEU</name>
<dbReference type="OrthoDB" id="3689027at2"/>
<accession>A0A4R2IPV7</accession>
<evidence type="ECO:0000313" key="3">
    <source>
        <dbReference type="Proteomes" id="UP000295680"/>
    </source>
</evidence>
<keyword evidence="1" id="KW-1133">Transmembrane helix</keyword>
<keyword evidence="1" id="KW-0812">Transmembrane</keyword>
<dbReference type="RefSeq" id="WP_132125843.1">
    <property type="nucleotide sequence ID" value="NZ_SLWS01000018.1"/>
</dbReference>
<keyword evidence="1" id="KW-0472">Membrane</keyword>
<gene>
    <name evidence="2" type="ORF">EV192_118117</name>
</gene>
<reference evidence="2 3" key="1">
    <citation type="submission" date="2019-03" db="EMBL/GenBank/DDBJ databases">
        <title>Genomic Encyclopedia of Type Strains, Phase IV (KMG-IV): sequencing the most valuable type-strain genomes for metagenomic binning, comparative biology and taxonomic classification.</title>
        <authorList>
            <person name="Goeker M."/>
        </authorList>
    </citation>
    <scope>NUCLEOTIDE SEQUENCE [LARGE SCALE GENOMIC DNA]</scope>
    <source>
        <strain evidence="2 3">DSM 45934</strain>
    </source>
</reference>
<evidence type="ECO:0000313" key="2">
    <source>
        <dbReference type="EMBL" id="TCO46722.1"/>
    </source>
</evidence>
<organism evidence="2 3">
    <name type="scientific">Actinocrispum wychmicini</name>
    <dbReference type="NCBI Taxonomy" id="1213861"/>
    <lineage>
        <taxon>Bacteria</taxon>
        <taxon>Bacillati</taxon>
        <taxon>Actinomycetota</taxon>
        <taxon>Actinomycetes</taxon>
        <taxon>Pseudonocardiales</taxon>
        <taxon>Pseudonocardiaceae</taxon>
        <taxon>Actinocrispum</taxon>
    </lineage>
</organism>
<dbReference type="EMBL" id="SLWS01000018">
    <property type="protein sequence ID" value="TCO46722.1"/>
    <property type="molecule type" value="Genomic_DNA"/>
</dbReference>
<sequence>MSKFEDQLFDDLIRAHGPTLAEVERPAVKRIRTSVWVAAGAVGLAGATTAGVVLFTGGTPAYAVDQHSDGSVTVSIRDMTAIDDMNRELARRRIPVVAVPMRTGCPRPPVDRLPHDTTMPKWGFGFDSDTKAGSVTVEATANTDQKLVLAVGTDEHGKVLLGVMISTHVPECLPLEPINETGTPAPTT</sequence>
<evidence type="ECO:0000256" key="1">
    <source>
        <dbReference type="SAM" id="Phobius"/>
    </source>
</evidence>
<proteinExistence type="predicted"/>
<keyword evidence="3" id="KW-1185">Reference proteome</keyword>